<feature type="region of interest" description="Disordered" evidence="6">
    <location>
        <begin position="540"/>
        <end position="581"/>
    </location>
</feature>
<gene>
    <name evidence="9" type="ORF">SSLN_LOCUS8240</name>
</gene>
<dbReference type="SUPFAM" id="SSF52540">
    <property type="entry name" value="P-loop containing nucleoside triphosphate hydrolases"/>
    <property type="match status" value="2"/>
</dbReference>
<dbReference type="SMART" id="SM00487">
    <property type="entry name" value="DEXDc"/>
    <property type="match status" value="1"/>
</dbReference>
<evidence type="ECO:0000313" key="9">
    <source>
        <dbReference type="EMBL" id="VDL94625.1"/>
    </source>
</evidence>
<comment type="catalytic activity">
    <reaction evidence="5">
        <text>ATP + H2O = ADP + phosphate + H(+)</text>
        <dbReference type="Rhea" id="RHEA:13065"/>
        <dbReference type="ChEBI" id="CHEBI:15377"/>
        <dbReference type="ChEBI" id="CHEBI:15378"/>
        <dbReference type="ChEBI" id="CHEBI:30616"/>
        <dbReference type="ChEBI" id="CHEBI:43474"/>
        <dbReference type="ChEBI" id="CHEBI:456216"/>
        <dbReference type="EC" id="3.6.4.13"/>
    </reaction>
</comment>
<evidence type="ECO:0000259" key="8">
    <source>
        <dbReference type="PROSITE" id="PS51194"/>
    </source>
</evidence>
<protein>
    <submittedName>
        <fullName evidence="11">Helicase SKI2W</fullName>
    </submittedName>
</protein>
<dbReference type="Gene3D" id="1.10.3380.30">
    <property type="match status" value="1"/>
</dbReference>
<dbReference type="InterPro" id="IPR011545">
    <property type="entry name" value="DEAD/DEAH_box_helicase_dom"/>
</dbReference>
<dbReference type="InterPro" id="IPR001650">
    <property type="entry name" value="Helicase_C-like"/>
</dbReference>
<evidence type="ECO:0000259" key="7">
    <source>
        <dbReference type="PROSITE" id="PS51192"/>
    </source>
</evidence>
<dbReference type="WBParaSite" id="SSLN_0000856701-mRNA-1">
    <property type="protein sequence ID" value="SSLN_0000856701-mRNA-1"/>
    <property type="gene ID" value="SSLN_0000856701"/>
</dbReference>
<dbReference type="GO" id="GO:0005524">
    <property type="term" value="F:ATP binding"/>
    <property type="evidence" value="ECO:0007669"/>
    <property type="project" value="UniProtKB-KW"/>
</dbReference>
<dbReference type="CDD" id="cd18795">
    <property type="entry name" value="SF2_C_Ski2"/>
    <property type="match status" value="1"/>
</dbReference>
<dbReference type="InterPro" id="IPR014001">
    <property type="entry name" value="Helicase_ATP-bd"/>
</dbReference>
<dbReference type="PROSITE" id="PS51194">
    <property type="entry name" value="HELICASE_CTER"/>
    <property type="match status" value="1"/>
</dbReference>
<evidence type="ECO:0000313" key="10">
    <source>
        <dbReference type="Proteomes" id="UP000275846"/>
    </source>
</evidence>
<keyword evidence="4" id="KW-0067">ATP-binding</keyword>
<dbReference type="Proteomes" id="UP000275846">
    <property type="component" value="Unassembled WGS sequence"/>
</dbReference>
<dbReference type="STRING" id="70667.A0A183SVJ2"/>
<keyword evidence="2" id="KW-0378">Hydrolase</keyword>
<dbReference type="GO" id="GO:0016787">
    <property type="term" value="F:hydrolase activity"/>
    <property type="evidence" value="ECO:0007669"/>
    <property type="project" value="UniProtKB-KW"/>
</dbReference>
<feature type="compositionally biased region" description="Basic and acidic residues" evidence="6">
    <location>
        <begin position="540"/>
        <end position="557"/>
    </location>
</feature>
<keyword evidence="10" id="KW-1185">Reference proteome</keyword>
<dbReference type="PROSITE" id="PS51192">
    <property type="entry name" value="HELICASE_ATP_BIND_1"/>
    <property type="match status" value="1"/>
</dbReference>
<feature type="domain" description="Helicase ATP-binding" evidence="7">
    <location>
        <begin position="279"/>
        <end position="380"/>
    </location>
</feature>
<proteinExistence type="predicted"/>
<dbReference type="SMART" id="SM01142">
    <property type="entry name" value="DSHCT"/>
    <property type="match status" value="1"/>
</dbReference>
<accession>A0A183SVJ2</accession>
<dbReference type="Pfam" id="PF00271">
    <property type="entry name" value="Helicase_C"/>
    <property type="match status" value="1"/>
</dbReference>
<evidence type="ECO:0000256" key="5">
    <source>
        <dbReference type="ARBA" id="ARBA00047984"/>
    </source>
</evidence>
<dbReference type="Pfam" id="PF00270">
    <property type="entry name" value="DEAD"/>
    <property type="match status" value="1"/>
</dbReference>
<keyword evidence="3" id="KW-0347">Helicase</keyword>
<feature type="domain" description="Helicase C-terminal" evidence="8">
    <location>
        <begin position="624"/>
        <end position="790"/>
    </location>
</feature>
<dbReference type="GO" id="GO:0055087">
    <property type="term" value="C:Ski complex"/>
    <property type="evidence" value="ECO:0007669"/>
    <property type="project" value="TreeGrafter"/>
</dbReference>
<evidence type="ECO:0000256" key="6">
    <source>
        <dbReference type="SAM" id="MobiDB-lite"/>
    </source>
</evidence>
<dbReference type="SMART" id="SM00490">
    <property type="entry name" value="HELICc"/>
    <property type="match status" value="1"/>
</dbReference>
<evidence type="ECO:0000256" key="3">
    <source>
        <dbReference type="ARBA" id="ARBA00022806"/>
    </source>
</evidence>
<evidence type="ECO:0000256" key="4">
    <source>
        <dbReference type="ARBA" id="ARBA00022840"/>
    </source>
</evidence>
<dbReference type="InterPro" id="IPR050699">
    <property type="entry name" value="RNA-DNA_Helicase"/>
</dbReference>
<evidence type="ECO:0000313" key="11">
    <source>
        <dbReference type="WBParaSite" id="SSLN_0000856701-mRNA-1"/>
    </source>
</evidence>
<dbReference type="Gene3D" id="3.40.50.300">
    <property type="entry name" value="P-loop containing nucleotide triphosphate hydrolases"/>
    <property type="match status" value="3"/>
</dbReference>
<feature type="region of interest" description="Disordered" evidence="6">
    <location>
        <begin position="842"/>
        <end position="863"/>
    </location>
</feature>
<dbReference type="PANTHER" id="PTHR12131:SF1">
    <property type="entry name" value="ATP-DEPENDENT RNA HELICASE SUPV3L1, MITOCHONDRIAL-RELATED"/>
    <property type="match status" value="1"/>
</dbReference>
<sequence>MEVGNIPSLETLSELCPNSFDPFSLEPLKTSAFLDSLIKAETDSCVPLSLPDLDIPLVKFDAKIGRDFETGDFLVDKSGSSIYYSCPTHLFGKEADTFADSSANSVLAEILEKLARKFPTDQSLSRSLLTDCLGDGGTGHTSSKLSTTDALEECLAIANKDTLSRFQIGRTISVDLLPESHEDSSTMEAPFALKQMDASTEELLQKRMRKPVEEVINYAVQGAASEKLPPLRELIADPAFTWPFELDTFQKQAILCLERNQSVLVAAHTSAGKTVVAEQTFGDDVGLLTGDIKVATKSSILVMTTEILHNMLCNAAESIRDLEIVIMDEVHYLNDKERGHVWEQLMIMLPRHVVLVLLSATVPNSIEFADWLGRVRGGMQIHVAATNKRPVPLEHFLYTGTDSQTRENVYLVVDKDSKFHLNGKFRTYLQWVSHFAFQLLKSGLLAYFPDSVFASSRQYKGRSLVHFGIECFILSKPPYCIVIANIFAFSGPSCLVFAVILIFYLFGSAKESLLKPKKIGKKANVTANSDEMGQPLVHKNFDATPPKEEVQKQKPRSEYTGGKVNTPGRRNYLQKGAKGPNRMEKSDTTVWVGLIQMLKERELMPVIAFCFSRARITNLVHALDSVDLLSKAEKNEVLVFLRAAIGGFLKGPDRQLAQVLLVRRLAMRGLAIHHAGMLPLLKEVVEILFQRGLVRVLFATETFAMGVNMPARCVVFTSIQKHDGTRKRLLTAGEFTQMAGRAGRRGLDSTGTVIIIANNIEPGIMPIEAQLTQMLLGKPTKLQSQFKITYSMILYLHRGNLQTPQELIRQSFMHASELRLELCWKRQLEQLRETVQSTTVHTQTASTTTTIPSSSKLHMQTPNSTDVPVASYDRVKCPAFPPDSHAASDAACVEGIAKYYLACSQWRQLVNTCCNLASDLPLPLLSRYLSPGRLILLQLSEATVSAATKGVGGGRWTLAGSKCVPNWITAGVILGVTKVAADPTDAAQGRCPIMDFLSLFDHPGVLHLPQLLLYKAAASEEGCFGGISPKVHLKILTWQLPPAPDVVPMLGTLEEEDILSDGESAPLAFAPFPPQLMPLYCPKSASEGQRQLVLLSDVPLTVVLGVCSTSCLPDNVSVQQATDFDEDLSREYHWFRQEQLAAEAGLVVRRRDKKADNEDRPKNSGSKQAASLESVSSYLHACMSEALTAWKSVEVSDVDCQPRGLLPTVPSQLQLWRQLGINDPDVDTLVLLNEELSLPRHMKPDVLAGFTPGRPIAPESCPNLVQHLALAHRTTRRRWAINRLVSRLSPDMDALFIDYEARVRILEELGFLDKDKRSGCLTLKGRAACELQQMEVLLAEVLFEGSLMQLPPADIAALLSCFVCETGLRQATGAMTSAAAGLERVTTGESADIRRLPEARVQVVDPTGSANSGERDPMADLTLPTVPDHLQAAVKGMLRRAEQSLSIAYMHAHLPAWCIPSPSLQLRAMQAEYRIIDPEADTRLNPILVSATYAWACGQPFSAIVNLTDLAEGHLLRGLQRLDELLRHVASACVRLGDQTLAARVTEAQVSVHRDIVCAPSLYVADEAVPALHKPVQED</sequence>
<keyword evidence="1" id="KW-0547">Nucleotide-binding</keyword>
<evidence type="ECO:0000256" key="1">
    <source>
        <dbReference type="ARBA" id="ARBA00022741"/>
    </source>
</evidence>
<evidence type="ECO:0000256" key="2">
    <source>
        <dbReference type="ARBA" id="ARBA00022801"/>
    </source>
</evidence>
<dbReference type="PANTHER" id="PTHR12131">
    <property type="entry name" value="ATP-DEPENDENT RNA AND DNA HELICASE"/>
    <property type="match status" value="1"/>
</dbReference>
<dbReference type="GO" id="GO:0070478">
    <property type="term" value="P:nuclear-transcribed mRNA catabolic process, 3'-5' exonucleolytic nonsense-mediated decay"/>
    <property type="evidence" value="ECO:0007669"/>
    <property type="project" value="TreeGrafter"/>
</dbReference>
<feature type="compositionally biased region" description="Low complexity" evidence="6">
    <location>
        <begin position="842"/>
        <end position="855"/>
    </location>
</feature>
<reference evidence="9 10" key="2">
    <citation type="submission" date="2018-11" db="EMBL/GenBank/DDBJ databases">
        <authorList>
            <consortium name="Pathogen Informatics"/>
        </authorList>
    </citation>
    <scope>NUCLEOTIDE SEQUENCE [LARGE SCALE GENOMIC DNA]</scope>
    <source>
        <strain evidence="9 10">NST_G2</strain>
    </source>
</reference>
<dbReference type="InterPro" id="IPR027417">
    <property type="entry name" value="P-loop_NTPase"/>
</dbReference>
<reference evidence="11" key="1">
    <citation type="submission" date="2016-06" db="UniProtKB">
        <authorList>
            <consortium name="WormBaseParasite"/>
        </authorList>
    </citation>
    <scope>IDENTIFICATION</scope>
</reference>
<dbReference type="GO" id="GO:0003676">
    <property type="term" value="F:nucleic acid binding"/>
    <property type="evidence" value="ECO:0007669"/>
    <property type="project" value="InterPro"/>
</dbReference>
<name>A0A183SVJ2_SCHSO</name>
<dbReference type="GO" id="GO:0003724">
    <property type="term" value="F:RNA helicase activity"/>
    <property type="evidence" value="ECO:0007669"/>
    <property type="project" value="UniProtKB-EC"/>
</dbReference>
<dbReference type="EMBL" id="UYSU01034547">
    <property type="protein sequence ID" value="VDL94625.1"/>
    <property type="molecule type" value="Genomic_DNA"/>
</dbReference>
<dbReference type="OrthoDB" id="64767at2759"/>
<organism evidence="11">
    <name type="scientific">Schistocephalus solidus</name>
    <name type="common">Tapeworm</name>
    <dbReference type="NCBI Taxonomy" id="70667"/>
    <lineage>
        <taxon>Eukaryota</taxon>
        <taxon>Metazoa</taxon>
        <taxon>Spiralia</taxon>
        <taxon>Lophotrochozoa</taxon>
        <taxon>Platyhelminthes</taxon>
        <taxon>Cestoda</taxon>
        <taxon>Eucestoda</taxon>
        <taxon>Diphyllobothriidea</taxon>
        <taxon>Diphyllobothriidae</taxon>
        <taxon>Schistocephalus</taxon>
    </lineage>
</organism>
<dbReference type="InterPro" id="IPR012961">
    <property type="entry name" value="Ski2/MTR4_C"/>
</dbReference>
<dbReference type="Pfam" id="PF08148">
    <property type="entry name" value="DSHCT"/>
    <property type="match status" value="1"/>
</dbReference>